<dbReference type="Gene3D" id="1.20.930.20">
    <property type="entry name" value="Adaptor protein Cbl, N-terminal domain"/>
    <property type="match status" value="1"/>
</dbReference>
<dbReference type="EC" id="2.7.11.1" evidence="1"/>
<proteinExistence type="predicted"/>
<sequence length="687" mass="77104">MADPVVIVKKIVRIAIIIEDTVETVRENMEECHGIQKLVCRVRDLLSLLQESEMMKHQVVSGPLEDLWDAVSHARDAVTACKGRNTLCPCFNFKAMKSSKKLSQVKNDISQGMMRAIFATHDAAVFVATKGHQVGLNFDVFFLPTHQQTSPLSEHLQSSPRAVTDDFLLSVLTDEPYRSPDAVVSNGGHLPRLPTQIQEPPVLAPIITDDVPNNLEPPSDVYFHPHINVDPIEFKHQSHRRPKQPLPLPPPTPPHMTTSLRPPPPAPPKLPPSSLSLPAYVASPVPKHWAHHPPRQSPCQSTDEEEVPLPVTSSVPTASPDARISGQRKNNSGQADGPSTSLPGLRKFSLSELRDATHNFSEKNKIGTNDFGIFYKGVLHDGLKVAIKVFRGPPQFLREQLSTKVRLASKLQSKDVEASGNNLYIIRVLGYYEHEFISVTREIRIIFLVEEYLPNGNMYSLIYGSQLHWTSRFRIILGLAQGLQYLHEEHIVHMNVKPANVLLDSDMNPKITDFGIAILLKGPIVQVNKTDFRIARLFEGLTIQSNDIAGTVGYMSPEYILEGTLSTMYDVYSFGVTLLETISSMCKTNPVRHHASVPWAWNVRENQQMGQLFDSSLFEESQLTEIKRCFEIGLLCTQFERAKRPTMASVLEMLNGKKELTTPWQPEYTKERVIDAKRASQNVRSRM</sequence>
<evidence type="ECO:0000259" key="10">
    <source>
        <dbReference type="PROSITE" id="PS50011"/>
    </source>
</evidence>
<feature type="compositionally biased region" description="Low complexity" evidence="9">
    <location>
        <begin position="272"/>
        <end position="284"/>
    </location>
</feature>
<dbReference type="CDD" id="cd21037">
    <property type="entry name" value="MLKL_NTD"/>
    <property type="match status" value="1"/>
</dbReference>
<evidence type="ECO:0000256" key="5">
    <source>
        <dbReference type="ARBA" id="ARBA00022777"/>
    </source>
</evidence>
<dbReference type="PANTHER" id="PTHR27006">
    <property type="entry name" value="PROMASTIGOTE SURFACE ANTIGEN PROTEIN PSA"/>
    <property type="match status" value="1"/>
</dbReference>
<dbReference type="GO" id="GO:0004674">
    <property type="term" value="F:protein serine/threonine kinase activity"/>
    <property type="evidence" value="ECO:0007669"/>
    <property type="project" value="UniProtKB-KW"/>
</dbReference>
<evidence type="ECO:0000256" key="4">
    <source>
        <dbReference type="ARBA" id="ARBA00022741"/>
    </source>
</evidence>
<evidence type="ECO:0000313" key="11">
    <source>
        <dbReference type="EMBL" id="KAG0530986.1"/>
    </source>
</evidence>
<comment type="catalytic activity">
    <reaction evidence="7">
        <text>L-threonyl-[protein] + ATP = O-phospho-L-threonyl-[protein] + ADP + H(+)</text>
        <dbReference type="Rhea" id="RHEA:46608"/>
        <dbReference type="Rhea" id="RHEA-COMP:11060"/>
        <dbReference type="Rhea" id="RHEA-COMP:11605"/>
        <dbReference type="ChEBI" id="CHEBI:15378"/>
        <dbReference type="ChEBI" id="CHEBI:30013"/>
        <dbReference type="ChEBI" id="CHEBI:30616"/>
        <dbReference type="ChEBI" id="CHEBI:61977"/>
        <dbReference type="ChEBI" id="CHEBI:456216"/>
        <dbReference type="EC" id="2.7.11.1"/>
    </reaction>
</comment>
<dbReference type="Gene3D" id="3.30.200.20">
    <property type="entry name" value="Phosphorylase Kinase, domain 1"/>
    <property type="match status" value="1"/>
</dbReference>
<comment type="caution">
    <text evidence="11">The sequence shown here is derived from an EMBL/GenBank/DDBJ whole genome shotgun (WGS) entry which is preliminary data.</text>
</comment>
<dbReference type="SUPFAM" id="SSF56112">
    <property type="entry name" value="Protein kinase-like (PK-like)"/>
    <property type="match status" value="1"/>
</dbReference>
<dbReference type="EMBL" id="CM027684">
    <property type="protein sequence ID" value="KAG0530986.1"/>
    <property type="molecule type" value="Genomic_DNA"/>
</dbReference>
<keyword evidence="2" id="KW-0723">Serine/threonine-protein kinase</keyword>
<dbReference type="InterPro" id="IPR011009">
    <property type="entry name" value="Kinase-like_dom_sf"/>
</dbReference>
<dbReference type="Pfam" id="PF00069">
    <property type="entry name" value="Pkinase"/>
    <property type="match status" value="1"/>
</dbReference>
<evidence type="ECO:0000256" key="3">
    <source>
        <dbReference type="ARBA" id="ARBA00022679"/>
    </source>
</evidence>
<dbReference type="Proteomes" id="UP000807115">
    <property type="component" value="Chromosome 5"/>
</dbReference>
<feature type="domain" description="Protein kinase" evidence="10">
    <location>
        <begin position="360"/>
        <end position="665"/>
    </location>
</feature>
<dbReference type="PANTHER" id="PTHR27006:SF601">
    <property type="entry name" value="PROTEIN KINASE DOMAIN-CONTAINING PROTEIN"/>
    <property type="match status" value="1"/>
</dbReference>
<keyword evidence="4" id="KW-0547">Nucleotide-binding</keyword>
<dbReference type="InterPro" id="IPR036537">
    <property type="entry name" value="Adaptor_Cbl_N_dom_sf"/>
</dbReference>
<evidence type="ECO:0000256" key="1">
    <source>
        <dbReference type="ARBA" id="ARBA00012513"/>
    </source>
</evidence>
<keyword evidence="5" id="KW-0418">Kinase</keyword>
<feature type="compositionally biased region" description="Pro residues" evidence="9">
    <location>
        <begin position="244"/>
        <end position="254"/>
    </location>
</feature>
<evidence type="ECO:0000256" key="6">
    <source>
        <dbReference type="ARBA" id="ARBA00022840"/>
    </source>
</evidence>
<dbReference type="FunFam" id="1.10.510.10:FF:001023">
    <property type="entry name" value="Os07g0541700 protein"/>
    <property type="match status" value="1"/>
</dbReference>
<dbReference type="InterPro" id="IPR059179">
    <property type="entry name" value="MLKL-like_MCAfunc"/>
</dbReference>
<dbReference type="GO" id="GO:0007166">
    <property type="term" value="P:cell surface receptor signaling pathway"/>
    <property type="evidence" value="ECO:0007669"/>
    <property type="project" value="InterPro"/>
</dbReference>
<organism evidence="11 12">
    <name type="scientific">Sorghum bicolor</name>
    <name type="common">Sorghum</name>
    <name type="synonym">Sorghum vulgare</name>
    <dbReference type="NCBI Taxonomy" id="4558"/>
    <lineage>
        <taxon>Eukaryota</taxon>
        <taxon>Viridiplantae</taxon>
        <taxon>Streptophyta</taxon>
        <taxon>Embryophyta</taxon>
        <taxon>Tracheophyta</taxon>
        <taxon>Spermatophyta</taxon>
        <taxon>Magnoliopsida</taxon>
        <taxon>Liliopsida</taxon>
        <taxon>Poales</taxon>
        <taxon>Poaceae</taxon>
        <taxon>PACMAD clade</taxon>
        <taxon>Panicoideae</taxon>
        <taxon>Andropogonodae</taxon>
        <taxon>Andropogoneae</taxon>
        <taxon>Sorghinae</taxon>
        <taxon>Sorghum</taxon>
    </lineage>
</organism>
<feature type="region of interest" description="Disordered" evidence="9">
    <location>
        <begin position="235"/>
        <end position="345"/>
    </location>
</feature>
<reference evidence="11" key="1">
    <citation type="journal article" date="2019" name="BMC Genomics">
        <title>A new reference genome for Sorghum bicolor reveals high levels of sequence similarity between sweet and grain genotypes: implications for the genetics of sugar metabolism.</title>
        <authorList>
            <person name="Cooper E.A."/>
            <person name="Brenton Z.W."/>
            <person name="Flinn B.S."/>
            <person name="Jenkins J."/>
            <person name="Shu S."/>
            <person name="Flowers D."/>
            <person name="Luo F."/>
            <person name="Wang Y."/>
            <person name="Xia P."/>
            <person name="Barry K."/>
            <person name="Daum C."/>
            <person name="Lipzen A."/>
            <person name="Yoshinaga Y."/>
            <person name="Schmutz J."/>
            <person name="Saski C."/>
            <person name="Vermerris W."/>
            <person name="Kresovich S."/>
        </authorList>
    </citation>
    <scope>NUCLEOTIDE SEQUENCE</scope>
</reference>
<evidence type="ECO:0000256" key="7">
    <source>
        <dbReference type="ARBA" id="ARBA00047899"/>
    </source>
</evidence>
<keyword evidence="3" id="KW-0808">Transferase</keyword>
<dbReference type="PROSITE" id="PS50011">
    <property type="entry name" value="PROTEIN_KINASE_DOM"/>
    <property type="match status" value="1"/>
</dbReference>
<dbReference type="Gene3D" id="1.10.510.10">
    <property type="entry name" value="Transferase(Phosphotransferase) domain 1"/>
    <property type="match status" value="1"/>
</dbReference>
<comment type="catalytic activity">
    <reaction evidence="8">
        <text>L-seryl-[protein] + ATP = O-phospho-L-seryl-[protein] + ADP + H(+)</text>
        <dbReference type="Rhea" id="RHEA:17989"/>
        <dbReference type="Rhea" id="RHEA-COMP:9863"/>
        <dbReference type="Rhea" id="RHEA-COMP:11604"/>
        <dbReference type="ChEBI" id="CHEBI:15378"/>
        <dbReference type="ChEBI" id="CHEBI:29999"/>
        <dbReference type="ChEBI" id="CHEBI:30616"/>
        <dbReference type="ChEBI" id="CHEBI:83421"/>
        <dbReference type="ChEBI" id="CHEBI:456216"/>
        <dbReference type="EC" id="2.7.11.1"/>
    </reaction>
</comment>
<feature type="compositionally biased region" description="Polar residues" evidence="9">
    <location>
        <begin position="327"/>
        <end position="342"/>
    </location>
</feature>
<gene>
    <name evidence="11" type="ORF">BDA96_05G234900</name>
</gene>
<dbReference type="GO" id="GO:0005524">
    <property type="term" value="F:ATP binding"/>
    <property type="evidence" value="ECO:0007669"/>
    <property type="project" value="UniProtKB-KW"/>
</dbReference>
<evidence type="ECO:0000256" key="2">
    <source>
        <dbReference type="ARBA" id="ARBA00022527"/>
    </source>
</evidence>
<evidence type="ECO:0000256" key="9">
    <source>
        <dbReference type="SAM" id="MobiDB-lite"/>
    </source>
</evidence>
<accession>A0A921R022</accession>
<protein>
    <recommendedName>
        <fullName evidence="1">non-specific serine/threonine protein kinase</fullName>
        <ecNumber evidence="1">2.7.11.1</ecNumber>
    </recommendedName>
</protein>
<evidence type="ECO:0000256" key="8">
    <source>
        <dbReference type="ARBA" id="ARBA00048679"/>
    </source>
</evidence>
<reference evidence="11" key="2">
    <citation type="submission" date="2020-10" db="EMBL/GenBank/DDBJ databases">
        <authorList>
            <person name="Cooper E.A."/>
            <person name="Brenton Z.W."/>
            <person name="Flinn B.S."/>
            <person name="Jenkins J."/>
            <person name="Shu S."/>
            <person name="Flowers D."/>
            <person name="Luo F."/>
            <person name="Wang Y."/>
            <person name="Xia P."/>
            <person name="Barry K."/>
            <person name="Daum C."/>
            <person name="Lipzen A."/>
            <person name="Yoshinaga Y."/>
            <person name="Schmutz J."/>
            <person name="Saski C."/>
            <person name="Vermerris W."/>
            <person name="Kresovich S."/>
        </authorList>
    </citation>
    <scope>NUCLEOTIDE SEQUENCE</scope>
</reference>
<dbReference type="InterPro" id="IPR000719">
    <property type="entry name" value="Prot_kinase_dom"/>
</dbReference>
<evidence type="ECO:0000313" key="12">
    <source>
        <dbReference type="Proteomes" id="UP000807115"/>
    </source>
</evidence>
<feature type="compositionally biased region" description="Pro residues" evidence="9">
    <location>
        <begin position="261"/>
        <end position="271"/>
    </location>
</feature>
<keyword evidence="6" id="KW-0067">ATP-binding</keyword>
<dbReference type="AlphaFoldDB" id="A0A921R022"/>
<name>A0A921R022_SORBI</name>